<reference evidence="1" key="1">
    <citation type="submission" date="2006-10" db="EMBL/GenBank/DDBJ databases">
        <authorList>
            <person name="Amadeo P."/>
            <person name="Zhao Q."/>
            <person name="Wortman J."/>
            <person name="Fraser-Liggett C."/>
            <person name="Carlton J."/>
        </authorList>
    </citation>
    <scope>NUCLEOTIDE SEQUENCE</scope>
    <source>
        <strain evidence="1">G3</strain>
    </source>
</reference>
<dbReference type="EMBL" id="DS113378">
    <property type="protein sequence ID" value="EAY08423.1"/>
    <property type="molecule type" value="Genomic_DNA"/>
</dbReference>
<dbReference type="AlphaFoldDB" id="A2EFW7"/>
<accession>A2EFW7</accession>
<gene>
    <name evidence="1" type="ORF">TVAG_354820</name>
</gene>
<dbReference type="RefSeq" id="XP_001320646.1">
    <property type="nucleotide sequence ID" value="XM_001320611.1"/>
</dbReference>
<keyword evidence="2" id="KW-1185">Reference proteome</keyword>
<evidence type="ECO:0000313" key="1">
    <source>
        <dbReference type="EMBL" id="EAY08423.1"/>
    </source>
</evidence>
<proteinExistence type="predicted"/>
<reference evidence="1" key="2">
    <citation type="journal article" date="2007" name="Science">
        <title>Draft genome sequence of the sexually transmitted pathogen Trichomonas vaginalis.</title>
        <authorList>
            <person name="Carlton J.M."/>
            <person name="Hirt R.P."/>
            <person name="Silva J.C."/>
            <person name="Delcher A.L."/>
            <person name="Schatz M."/>
            <person name="Zhao Q."/>
            <person name="Wortman J.R."/>
            <person name="Bidwell S.L."/>
            <person name="Alsmark U.C.M."/>
            <person name="Besteiro S."/>
            <person name="Sicheritz-Ponten T."/>
            <person name="Noel C.J."/>
            <person name="Dacks J.B."/>
            <person name="Foster P.G."/>
            <person name="Simillion C."/>
            <person name="Van de Peer Y."/>
            <person name="Miranda-Saavedra D."/>
            <person name="Barton G.J."/>
            <person name="Westrop G.D."/>
            <person name="Mueller S."/>
            <person name="Dessi D."/>
            <person name="Fiori P.L."/>
            <person name="Ren Q."/>
            <person name="Paulsen I."/>
            <person name="Zhang H."/>
            <person name="Bastida-Corcuera F.D."/>
            <person name="Simoes-Barbosa A."/>
            <person name="Brown M.T."/>
            <person name="Hayes R.D."/>
            <person name="Mukherjee M."/>
            <person name="Okumura C.Y."/>
            <person name="Schneider R."/>
            <person name="Smith A.J."/>
            <person name="Vanacova S."/>
            <person name="Villalvazo M."/>
            <person name="Haas B.J."/>
            <person name="Pertea M."/>
            <person name="Feldblyum T.V."/>
            <person name="Utterback T.R."/>
            <person name="Shu C.L."/>
            <person name="Osoegawa K."/>
            <person name="de Jong P.J."/>
            <person name="Hrdy I."/>
            <person name="Horvathova L."/>
            <person name="Zubacova Z."/>
            <person name="Dolezal P."/>
            <person name="Malik S.B."/>
            <person name="Logsdon J.M. Jr."/>
            <person name="Henze K."/>
            <person name="Gupta A."/>
            <person name="Wang C.C."/>
            <person name="Dunne R.L."/>
            <person name="Upcroft J.A."/>
            <person name="Upcroft P."/>
            <person name="White O."/>
            <person name="Salzberg S.L."/>
            <person name="Tang P."/>
            <person name="Chiu C.-H."/>
            <person name="Lee Y.-S."/>
            <person name="Embley T.M."/>
            <person name="Coombs G.H."/>
            <person name="Mottram J.C."/>
            <person name="Tachezy J."/>
            <person name="Fraser-Liggett C.M."/>
            <person name="Johnson P.J."/>
        </authorList>
    </citation>
    <scope>NUCLEOTIDE SEQUENCE [LARGE SCALE GENOMIC DNA]</scope>
    <source>
        <strain evidence="1">G3</strain>
    </source>
</reference>
<name>A2EFW7_TRIV3</name>
<dbReference type="KEGG" id="tva:4766322"/>
<evidence type="ECO:0000313" key="2">
    <source>
        <dbReference type="Proteomes" id="UP000001542"/>
    </source>
</evidence>
<dbReference type="VEuPathDB" id="TrichDB:TVAG_354820"/>
<sequence>METSQIDSDFKGTISWKSPRSGKTIKVEQIVEKKKEEDKEKYFIYYTSKKGLPKFKWVDSTEVTAIKQSHDSKKKKQKSSKDEIISSLHLKHGDRAFLFDTSEWEKENDTLIESKFKKPYVSLHNVDGQYDRHGSFCWYLKYSNGSAIRANNEIKQEDPSLFLKYIKAQPDKFVDPRTN</sequence>
<dbReference type="Proteomes" id="UP000001542">
    <property type="component" value="Unassembled WGS sequence"/>
</dbReference>
<dbReference type="VEuPathDB" id="TrichDB:TVAGG3_0516200"/>
<organism evidence="1 2">
    <name type="scientific">Trichomonas vaginalis (strain ATCC PRA-98 / G3)</name>
    <dbReference type="NCBI Taxonomy" id="412133"/>
    <lineage>
        <taxon>Eukaryota</taxon>
        <taxon>Metamonada</taxon>
        <taxon>Parabasalia</taxon>
        <taxon>Trichomonadida</taxon>
        <taxon>Trichomonadidae</taxon>
        <taxon>Trichomonas</taxon>
    </lineage>
</organism>
<protein>
    <submittedName>
        <fullName evidence="1">Uncharacterized protein</fullName>
    </submittedName>
</protein>
<dbReference type="InParanoid" id="A2EFW7"/>